<reference evidence="1" key="1">
    <citation type="submission" date="2016-11" db="EMBL/GenBank/DDBJ databases">
        <authorList>
            <person name="Jaros S."/>
            <person name="Januszkiewicz K."/>
            <person name="Wedrychowicz H."/>
        </authorList>
    </citation>
    <scope>NUCLEOTIDE SEQUENCE</scope>
    <source>
        <strain evidence="1">ACA-DC 565</strain>
    </source>
</reference>
<name>A0A1K2I7Y4_9LACO</name>
<gene>
    <name evidence="1" type="ORF">LREN565_1618</name>
</gene>
<dbReference type="Gene3D" id="1.10.10.10">
    <property type="entry name" value="Winged helix-like DNA-binding domain superfamily/Winged helix DNA-binding domain"/>
    <property type="match status" value="1"/>
</dbReference>
<dbReference type="SUPFAM" id="SSF46785">
    <property type="entry name" value="Winged helix' DNA-binding domain"/>
    <property type="match status" value="1"/>
</dbReference>
<sequence>MGQSIKTQLNHCLFFSVKKLDRVLNKYAEQAFKSVGLAPTYGFILLVLREKDGQAQKNIAETLATAPSTIARFVERLKYQNLVTVKSQGRLAKVYLTQTGIQKAAEVEAAWRALHAAYEKVIGQAYSAELATALSQSAEQLKN</sequence>
<organism evidence="1">
    <name type="scientific">Loigolactobacillus rennini</name>
    <dbReference type="NCBI Taxonomy" id="238013"/>
    <lineage>
        <taxon>Bacteria</taxon>
        <taxon>Bacillati</taxon>
        <taxon>Bacillota</taxon>
        <taxon>Bacilli</taxon>
        <taxon>Lactobacillales</taxon>
        <taxon>Lactobacillaceae</taxon>
        <taxon>Loigolactobacillus</taxon>
    </lineage>
</organism>
<dbReference type="AlphaFoldDB" id="A0A1K2I7Y4"/>
<dbReference type="InterPro" id="IPR036390">
    <property type="entry name" value="WH_DNA-bd_sf"/>
</dbReference>
<proteinExistence type="predicted"/>
<evidence type="ECO:0000313" key="1">
    <source>
        <dbReference type="EMBL" id="SFZ88505.1"/>
    </source>
</evidence>
<dbReference type="EMBL" id="LT634362">
    <property type="protein sequence ID" value="SFZ88505.1"/>
    <property type="molecule type" value="Genomic_DNA"/>
</dbReference>
<accession>A0A1K2I7Y4</accession>
<protein>
    <submittedName>
        <fullName evidence="1">Transcriptional regulator, MarR family</fullName>
    </submittedName>
</protein>
<dbReference type="InterPro" id="IPR036388">
    <property type="entry name" value="WH-like_DNA-bd_sf"/>
</dbReference>